<evidence type="ECO:0000313" key="3">
    <source>
        <dbReference type="Proteomes" id="UP000297739"/>
    </source>
</evidence>
<proteinExistence type="predicted"/>
<evidence type="ECO:0000256" key="1">
    <source>
        <dbReference type="SAM" id="Phobius"/>
    </source>
</evidence>
<keyword evidence="3" id="KW-1185">Reference proteome</keyword>
<keyword evidence="1" id="KW-0472">Membrane</keyword>
<dbReference type="Proteomes" id="UP000297739">
    <property type="component" value="Unassembled WGS sequence"/>
</dbReference>
<feature type="transmembrane region" description="Helical" evidence="1">
    <location>
        <begin position="21"/>
        <end position="39"/>
    </location>
</feature>
<dbReference type="EMBL" id="SRLD01000047">
    <property type="protein sequence ID" value="TGE13887.1"/>
    <property type="molecule type" value="Genomic_DNA"/>
</dbReference>
<gene>
    <name evidence="2" type="ORF">E5J99_18385</name>
</gene>
<accession>A0A4Z0PFI7</accession>
<reference evidence="2 3" key="1">
    <citation type="submission" date="2019-04" db="EMBL/GenBank/DDBJ databases">
        <authorList>
            <person name="Feng G."/>
            <person name="Zhang J."/>
            <person name="Zhu H."/>
        </authorList>
    </citation>
    <scope>NUCLEOTIDE SEQUENCE [LARGE SCALE GENOMIC DNA]</scope>
    <source>
        <strain evidence="2 3">JCM 17223</strain>
    </source>
</reference>
<protein>
    <submittedName>
        <fullName evidence="2">Uncharacterized protein</fullName>
    </submittedName>
</protein>
<feature type="transmembrane region" description="Helical" evidence="1">
    <location>
        <begin position="233"/>
        <end position="252"/>
    </location>
</feature>
<organism evidence="2 3">
    <name type="scientific">Hymenobacter elongatus</name>
    <dbReference type="NCBI Taxonomy" id="877208"/>
    <lineage>
        <taxon>Bacteria</taxon>
        <taxon>Pseudomonadati</taxon>
        <taxon>Bacteroidota</taxon>
        <taxon>Cytophagia</taxon>
        <taxon>Cytophagales</taxon>
        <taxon>Hymenobacteraceae</taxon>
        <taxon>Hymenobacter</taxon>
    </lineage>
</organism>
<comment type="caution">
    <text evidence="2">The sequence shown here is derived from an EMBL/GenBank/DDBJ whole genome shotgun (WGS) entry which is preliminary data.</text>
</comment>
<feature type="transmembrane region" description="Helical" evidence="1">
    <location>
        <begin position="141"/>
        <end position="158"/>
    </location>
</feature>
<sequence length="373" mass="42239">MKSPLTRVLVKVVAKGFYREHTGLLLSLFVLIFLNFFYTNVLSQSHLTPEQIIANALKLVISTVTEPLGVAIFFGLFLLYSLKTWQYVAARLRGPDVHFLFYSINALSTARQLQAWSVVQFVVSLPLVILGGYAMLVGVLFGHWLVPLLIPAYLLALIRYSAWRYVRQTNDLATKPASPVLLPWLRKLPKPLFSLFLFEVLLKKRVTYAITKLASLAIIALVFGVFPDSHSDLRLIGLLSLCLALTHSILVFQSSEFELFYLRFARNFPYRKWQVYGQQAALYGLLLLPELAWLFVAAPVFKAFVGTGLLLGVTLLYRAVLYRPGQHMKHYLRVVFGVFVIFLLANLFGLTALLAASSVLAAWVLLYRHHYPD</sequence>
<dbReference type="RefSeq" id="WP_135499285.1">
    <property type="nucleotide sequence ID" value="NZ_SRLD01000047.1"/>
</dbReference>
<dbReference type="OrthoDB" id="628904at2"/>
<feature type="transmembrane region" description="Helical" evidence="1">
    <location>
        <begin position="59"/>
        <end position="82"/>
    </location>
</feature>
<keyword evidence="1" id="KW-0812">Transmembrane</keyword>
<feature type="transmembrane region" description="Helical" evidence="1">
    <location>
        <begin position="206"/>
        <end position="227"/>
    </location>
</feature>
<feature type="transmembrane region" description="Helical" evidence="1">
    <location>
        <begin position="273"/>
        <end position="295"/>
    </location>
</feature>
<dbReference type="AlphaFoldDB" id="A0A4Z0PFI7"/>
<keyword evidence="1" id="KW-1133">Transmembrane helix</keyword>
<feature type="transmembrane region" description="Helical" evidence="1">
    <location>
        <begin position="334"/>
        <end position="367"/>
    </location>
</feature>
<feature type="transmembrane region" description="Helical" evidence="1">
    <location>
        <begin position="115"/>
        <end position="135"/>
    </location>
</feature>
<feature type="transmembrane region" description="Helical" evidence="1">
    <location>
        <begin position="301"/>
        <end position="322"/>
    </location>
</feature>
<evidence type="ECO:0000313" key="2">
    <source>
        <dbReference type="EMBL" id="TGE13887.1"/>
    </source>
</evidence>
<name>A0A4Z0PFI7_9BACT</name>